<evidence type="ECO:0000256" key="8">
    <source>
        <dbReference type="ARBA" id="ARBA00022989"/>
    </source>
</evidence>
<evidence type="ECO:0000256" key="4">
    <source>
        <dbReference type="ARBA" id="ARBA00022475"/>
    </source>
</evidence>
<evidence type="ECO:0000256" key="7">
    <source>
        <dbReference type="ARBA" id="ARBA00022927"/>
    </source>
</evidence>
<dbReference type="EMBL" id="WTYW01000004">
    <property type="protein sequence ID" value="MXO86881.1"/>
    <property type="molecule type" value="Genomic_DNA"/>
</dbReference>
<evidence type="ECO:0000256" key="1">
    <source>
        <dbReference type="ARBA" id="ARBA00004383"/>
    </source>
</evidence>
<dbReference type="SUPFAM" id="SSF74653">
    <property type="entry name" value="TolA/TonB C-terminal domain"/>
    <property type="match status" value="1"/>
</dbReference>
<comment type="subcellular location">
    <subcellularLocation>
        <location evidence="1">Cell inner membrane</location>
        <topology evidence="1">Single-pass membrane protein</topology>
        <orientation evidence="1">Periplasmic side</orientation>
    </subcellularLocation>
</comment>
<feature type="domain" description="TonB C-terminal" evidence="10">
    <location>
        <begin position="39"/>
        <end position="135"/>
    </location>
</feature>
<dbReference type="Proteomes" id="UP000433104">
    <property type="component" value="Unassembled WGS sequence"/>
</dbReference>
<evidence type="ECO:0000256" key="9">
    <source>
        <dbReference type="ARBA" id="ARBA00023136"/>
    </source>
</evidence>
<dbReference type="Gene3D" id="3.30.1150.10">
    <property type="match status" value="1"/>
</dbReference>
<dbReference type="InterPro" id="IPR051045">
    <property type="entry name" value="TonB-dependent_transducer"/>
</dbReference>
<dbReference type="Pfam" id="PF03544">
    <property type="entry name" value="TonB_C"/>
    <property type="match status" value="1"/>
</dbReference>
<comment type="caution">
    <text evidence="11">The sequence shown here is derived from an EMBL/GenBank/DDBJ whole genome shotgun (WGS) entry which is preliminary data.</text>
</comment>
<keyword evidence="5" id="KW-0997">Cell inner membrane</keyword>
<evidence type="ECO:0000313" key="12">
    <source>
        <dbReference type="Proteomes" id="UP000433104"/>
    </source>
</evidence>
<keyword evidence="8" id="KW-1133">Transmembrane helix</keyword>
<dbReference type="PANTHER" id="PTHR33446">
    <property type="entry name" value="PROTEIN TONB-RELATED"/>
    <property type="match status" value="1"/>
</dbReference>
<evidence type="ECO:0000256" key="2">
    <source>
        <dbReference type="ARBA" id="ARBA00006555"/>
    </source>
</evidence>
<evidence type="ECO:0000259" key="10">
    <source>
        <dbReference type="PROSITE" id="PS52015"/>
    </source>
</evidence>
<dbReference type="GO" id="GO:0015031">
    <property type="term" value="P:protein transport"/>
    <property type="evidence" value="ECO:0007669"/>
    <property type="project" value="UniProtKB-KW"/>
</dbReference>
<keyword evidence="12" id="KW-1185">Reference proteome</keyword>
<dbReference type="InterPro" id="IPR006260">
    <property type="entry name" value="TonB/TolA_C"/>
</dbReference>
<evidence type="ECO:0000256" key="6">
    <source>
        <dbReference type="ARBA" id="ARBA00022692"/>
    </source>
</evidence>
<reference evidence="11 12" key="1">
    <citation type="submission" date="2019-12" db="EMBL/GenBank/DDBJ databases">
        <title>Genomic-based taxomic classification of the family Erythrobacteraceae.</title>
        <authorList>
            <person name="Xu L."/>
        </authorList>
    </citation>
    <scope>NUCLEOTIDE SEQUENCE [LARGE SCALE GENOMIC DNA]</scope>
    <source>
        <strain evidence="11 12">MCCC 1A09962</strain>
    </source>
</reference>
<proteinExistence type="inferred from homology"/>
<dbReference type="GO" id="GO:0005886">
    <property type="term" value="C:plasma membrane"/>
    <property type="evidence" value="ECO:0007669"/>
    <property type="project" value="UniProtKB-SubCell"/>
</dbReference>
<gene>
    <name evidence="11" type="ORF">GRI38_12670</name>
</gene>
<keyword evidence="6" id="KW-0812">Transmembrane</keyword>
<dbReference type="PROSITE" id="PS52015">
    <property type="entry name" value="TONB_CTD"/>
    <property type="match status" value="1"/>
</dbReference>
<keyword evidence="4" id="KW-1003">Cell membrane</keyword>
<name>A0A844ZED3_9SPHN</name>
<dbReference type="GO" id="GO:0055085">
    <property type="term" value="P:transmembrane transport"/>
    <property type="evidence" value="ECO:0007669"/>
    <property type="project" value="InterPro"/>
</dbReference>
<evidence type="ECO:0000313" key="11">
    <source>
        <dbReference type="EMBL" id="MXO86881.1"/>
    </source>
</evidence>
<keyword evidence="7" id="KW-0653">Protein transport</keyword>
<dbReference type="InterPro" id="IPR037682">
    <property type="entry name" value="TonB_C"/>
</dbReference>
<dbReference type="AlphaFoldDB" id="A0A844ZED3"/>
<organism evidence="11 12">
    <name type="scientific">Parapontixanthobacter aurantiacus</name>
    <dbReference type="NCBI Taxonomy" id="1463599"/>
    <lineage>
        <taxon>Bacteria</taxon>
        <taxon>Pseudomonadati</taxon>
        <taxon>Pseudomonadota</taxon>
        <taxon>Alphaproteobacteria</taxon>
        <taxon>Sphingomonadales</taxon>
        <taxon>Erythrobacteraceae</taxon>
        <taxon>Parapontixanthobacter</taxon>
    </lineage>
</organism>
<evidence type="ECO:0000256" key="3">
    <source>
        <dbReference type="ARBA" id="ARBA00022448"/>
    </source>
</evidence>
<dbReference type="RefSeq" id="WP_160684719.1">
    <property type="nucleotide sequence ID" value="NZ_WTYW01000004.1"/>
</dbReference>
<evidence type="ECO:0000256" key="5">
    <source>
        <dbReference type="ARBA" id="ARBA00022519"/>
    </source>
</evidence>
<keyword evidence="9" id="KW-0472">Membrane</keyword>
<comment type="similarity">
    <text evidence="2">Belongs to the TonB family.</text>
</comment>
<accession>A0A844ZED3</accession>
<keyword evidence="3" id="KW-0813">Transport</keyword>
<protein>
    <submittedName>
        <fullName evidence="11">TonB family protein</fullName>
    </submittedName>
</protein>
<sequence>MGVLSAALGAAALADESATGKDIIDKGSQTQRMGPSGARPIDYNATAMAIIMDYPSEAIRLGQQGRVKVRLTIDPTGRTSDCDVIDSSGHAILDQAACDGLATHARFEPAIDEQGNPTEGRWTMTIVYQMEMIGP</sequence>
<dbReference type="OrthoDB" id="7585155at2"/>
<dbReference type="NCBIfam" id="TIGR01352">
    <property type="entry name" value="tonB_Cterm"/>
    <property type="match status" value="1"/>
</dbReference>